<name>A0A4Y9LHR7_9BRAD</name>
<dbReference type="AlphaFoldDB" id="A0A4Y9LHR7"/>
<comment type="caution">
    <text evidence="1">The sequence shown here is derived from an EMBL/GenBank/DDBJ whole genome shotgun (WGS) entry which is preliminary data.</text>
</comment>
<dbReference type="OrthoDB" id="8139545at2"/>
<dbReference type="EMBL" id="SPQT01000030">
    <property type="protein sequence ID" value="TFV41292.1"/>
    <property type="molecule type" value="Genomic_DNA"/>
</dbReference>
<organism evidence="1 2">
    <name type="scientific">Bradyrhizobium niftali</name>
    <dbReference type="NCBI Taxonomy" id="2560055"/>
    <lineage>
        <taxon>Bacteria</taxon>
        <taxon>Pseudomonadati</taxon>
        <taxon>Pseudomonadota</taxon>
        <taxon>Alphaproteobacteria</taxon>
        <taxon>Hyphomicrobiales</taxon>
        <taxon>Nitrobacteraceae</taxon>
        <taxon>Bradyrhizobium</taxon>
    </lineage>
</organism>
<protein>
    <submittedName>
        <fullName evidence="1">Uncharacterized protein</fullName>
    </submittedName>
</protein>
<proteinExistence type="predicted"/>
<keyword evidence="2" id="KW-1185">Reference proteome</keyword>
<reference evidence="1 2" key="1">
    <citation type="submission" date="2019-03" db="EMBL/GenBank/DDBJ databases">
        <title>Bradyrhizobium diversity isolated from nodules of Chamaecrista fasciculata.</title>
        <authorList>
            <person name="Klepa M.S."/>
            <person name="Urquiaga M.O."/>
            <person name="Hungria M."/>
            <person name="Delamuta J.R."/>
        </authorList>
    </citation>
    <scope>NUCLEOTIDE SEQUENCE [LARGE SCALE GENOMIC DNA]</scope>
    <source>
        <strain evidence="1 2">CNPSo 3448</strain>
    </source>
</reference>
<sequence length="80" mass="8875">MQTLETTNPKVARRCRYDQHRGQKTTLKIRGSLVTGLVRSVMEVKSPSNPTRWIITVLAKPRIAPSGSNPPFAAVFSRGI</sequence>
<dbReference type="Proteomes" id="UP000297966">
    <property type="component" value="Unassembled WGS sequence"/>
</dbReference>
<gene>
    <name evidence="1" type="ORF">E4K65_37170</name>
</gene>
<evidence type="ECO:0000313" key="1">
    <source>
        <dbReference type="EMBL" id="TFV41292.1"/>
    </source>
</evidence>
<accession>A0A4Y9LHR7</accession>
<evidence type="ECO:0000313" key="2">
    <source>
        <dbReference type="Proteomes" id="UP000297966"/>
    </source>
</evidence>